<accession>A0A3N4IT12</accession>
<keyword evidence="2" id="KW-1185">Reference proteome</keyword>
<name>A0A3N4IT12_9PEZI</name>
<dbReference type="EMBL" id="ML120642">
    <property type="protein sequence ID" value="RPA88895.1"/>
    <property type="molecule type" value="Genomic_DNA"/>
</dbReference>
<dbReference type="OrthoDB" id="5489517at2759"/>
<sequence length="71" mass="8343">MTMLEGRILAQLMGFLSNVTGRNKDFDLALVQFEKHFPIPQKSMQQFVQEQSQEIQKLFSQMQEVAMNYML</sequence>
<gene>
    <name evidence="1" type="ORF">L873DRAFT_1823824</name>
</gene>
<evidence type="ECO:0000313" key="1">
    <source>
        <dbReference type="EMBL" id="RPA88895.1"/>
    </source>
</evidence>
<proteinExistence type="predicted"/>
<evidence type="ECO:0000313" key="2">
    <source>
        <dbReference type="Proteomes" id="UP000276215"/>
    </source>
</evidence>
<organism evidence="1 2">
    <name type="scientific">Choiromyces venosus 120613-1</name>
    <dbReference type="NCBI Taxonomy" id="1336337"/>
    <lineage>
        <taxon>Eukaryota</taxon>
        <taxon>Fungi</taxon>
        <taxon>Dikarya</taxon>
        <taxon>Ascomycota</taxon>
        <taxon>Pezizomycotina</taxon>
        <taxon>Pezizomycetes</taxon>
        <taxon>Pezizales</taxon>
        <taxon>Tuberaceae</taxon>
        <taxon>Choiromyces</taxon>
    </lineage>
</organism>
<reference evidence="1 2" key="1">
    <citation type="journal article" date="2018" name="Nat. Ecol. Evol.">
        <title>Pezizomycetes genomes reveal the molecular basis of ectomycorrhizal truffle lifestyle.</title>
        <authorList>
            <person name="Murat C."/>
            <person name="Payen T."/>
            <person name="Noel B."/>
            <person name="Kuo A."/>
            <person name="Morin E."/>
            <person name="Chen J."/>
            <person name="Kohler A."/>
            <person name="Krizsan K."/>
            <person name="Balestrini R."/>
            <person name="Da Silva C."/>
            <person name="Montanini B."/>
            <person name="Hainaut M."/>
            <person name="Levati E."/>
            <person name="Barry K.W."/>
            <person name="Belfiori B."/>
            <person name="Cichocki N."/>
            <person name="Clum A."/>
            <person name="Dockter R.B."/>
            <person name="Fauchery L."/>
            <person name="Guy J."/>
            <person name="Iotti M."/>
            <person name="Le Tacon F."/>
            <person name="Lindquist E.A."/>
            <person name="Lipzen A."/>
            <person name="Malagnac F."/>
            <person name="Mello A."/>
            <person name="Molinier V."/>
            <person name="Miyauchi S."/>
            <person name="Poulain J."/>
            <person name="Riccioni C."/>
            <person name="Rubini A."/>
            <person name="Sitrit Y."/>
            <person name="Splivallo R."/>
            <person name="Traeger S."/>
            <person name="Wang M."/>
            <person name="Zifcakova L."/>
            <person name="Wipf D."/>
            <person name="Zambonelli A."/>
            <person name="Paolocci F."/>
            <person name="Nowrousian M."/>
            <person name="Ottonello S."/>
            <person name="Baldrian P."/>
            <person name="Spatafora J.W."/>
            <person name="Henrissat B."/>
            <person name="Nagy L.G."/>
            <person name="Aury J.M."/>
            <person name="Wincker P."/>
            <person name="Grigoriev I.V."/>
            <person name="Bonfante P."/>
            <person name="Martin F.M."/>
        </authorList>
    </citation>
    <scope>NUCLEOTIDE SEQUENCE [LARGE SCALE GENOMIC DNA]</scope>
    <source>
        <strain evidence="1 2">120613-1</strain>
    </source>
</reference>
<dbReference type="Proteomes" id="UP000276215">
    <property type="component" value="Unassembled WGS sequence"/>
</dbReference>
<protein>
    <submittedName>
        <fullName evidence="1">Uncharacterized protein</fullName>
    </submittedName>
</protein>
<dbReference type="AlphaFoldDB" id="A0A3N4IT12"/>